<dbReference type="CDD" id="cd14485">
    <property type="entry name" value="mltA_like_LT_A"/>
    <property type="match status" value="1"/>
</dbReference>
<dbReference type="PANTHER" id="PTHR30124">
    <property type="entry name" value="MEMBRANE-BOUND LYTIC MUREIN TRANSGLYCOSYLASE A"/>
    <property type="match status" value="1"/>
</dbReference>
<dbReference type="PANTHER" id="PTHR30124:SF0">
    <property type="entry name" value="MEMBRANE-BOUND LYTIC MUREIN TRANSGLYCOSYLASE A"/>
    <property type="match status" value="1"/>
</dbReference>
<dbReference type="EC" id="4.2.2.n1" evidence="2"/>
<dbReference type="GO" id="GO:0009253">
    <property type="term" value="P:peptidoglycan catabolic process"/>
    <property type="evidence" value="ECO:0007669"/>
    <property type="project" value="TreeGrafter"/>
</dbReference>
<evidence type="ECO:0000256" key="3">
    <source>
        <dbReference type="ARBA" id="ARBA00023239"/>
    </source>
</evidence>
<keyword evidence="3" id="KW-0456">Lyase</keyword>
<dbReference type="Gene3D" id="2.40.240.50">
    <property type="entry name" value="Barwin-like endoglucanases"/>
    <property type="match status" value="1"/>
</dbReference>
<dbReference type="AlphaFoldDB" id="A0A7W8FDT6"/>
<dbReference type="PIRSF" id="PIRSF019422">
    <property type="entry name" value="MltA"/>
    <property type="match status" value="1"/>
</dbReference>
<comment type="caution">
    <text evidence="7">The sequence shown here is derived from an EMBL/GenBank/DDBJ whole genome shotgun (WGS) entry which is preliminary data.</text>
</comment>
<dbReference type="CDD" id="cd14668">
    <property type="entry name" value="mlta_B"/>
    <property type="match status" value="1"/>
</dbReference>
<protein>
    <recommendedName>
        <fullName evidence="2">peptidoglycan lytic exotransglycosylase</fullName>
        <ecNumber evidence="2">4.2.2.n1</ecNumber>
    </recommendedName>
    <alternativeName>
        <fullName evidence="5">Murein hydrolase A</fullName>
    </alternativeName>
</protein>
<evidence type="ECO:0000313" key="7">
    <source>
        <dbReference type="EMBL" id="MBB5142053.1"/>
    </source>
</evidence>
<dbReference type="GO" id="GO:0019867">
    <property type="term" value="C:outer membrane"/>
    <property type="evidence" value="ECO:0007669"/>
    <property type="project" value="InterPro"/>
</dbReference>
<dbReference type="Pfam" id="PF03562">
    <property type="entry name" value="MltA"/>
    <property type="match status" value="1"/>
</dbReference>
<evidence type="ECO:0000313" key="8">
    <source>
        <dbReference type="Proteomes" id="UP000539075"/>
    </source>
</evidence>
<proteinExistence type="predicted"/>
<dbReference type="Pfam" id="PF06725">
    <property type="entry name" value="3D"/>
    <property type="match status" value="1"/>
</dbReference>
<dbReference type="InterPro" id="IPR026044">
    <property type="entry name" value="MltA"/>
</dbReference>
<dbReference type="SUPFAM" id="SSF50685">
    <property type="entry name" value="Barwin-like endoglucanases"/>
    <property type="match status" value="1"/>
</dbReference>
<evidence type="ECO:0000259" key="6">
    <source>
        <dbReference type="SMART" id="SM00925"/>
    </source>
</evidence>
<dbReference type="GO" id="GO:0004553">
    <property type="term" value="F:hydrolase activity, hydrolyzing O-glycosyl compounds"/>
    <property type="evidence" value="ECO:0007669"/>
    <property type="project" value="InterPro"/>
</dbReference>
<keyword evidence="8" id="KW-1185">Reference proteome</keyword>
<dbReference type="EMBL" id="JACHGO010000001">
    <property type="protein sequence ID" value="MBB5142053.1"/>
    <property type="molecule type" value="Genomic_DNA"/>
</dbReference>
<organism evidence="7 8">
    <name type="scientific">Desulfovibrio intestinalis</name>
    <dbReference type="NCBI Taxonomy" id="58621"/>
    <lineage>
        <taxon>Bacteria</taxon>
        <taxon>Pseudomonadati</taxon>
        <taxon>Thermodesulfobacteriota</taxon>
        <taxon>Desulfovibrionia</taxon>
        <taxon>Desulfovibrionales</taxon>
        <taxon>Desulfovibrionaceae</taxon>
        <taxon>Desulfovibrio</taxon>
    </lineage>
</organism>
<dbReference type="Gene3D" id="2.40.40.10">
    <property type="entry name" value="RlpA-like domain"/>
    <property type="match status" value="1"/>
</dbReference>
<feature type="domain" description="Lytic transglycosylase MltA" evidence="6">
    <location>
        <begin position="157"/>
        <end position="294"/>
    </location>
</feature>
<name>A0A7W8FDT6_9BACT</name>
<dbReference type="GO" id="GO:0008933">
    <property type="term" value="F:peptidoglycan lytic transglycosylase activity"/>
    <property type="evidence" value="ECO:0007669"/>
    <property type="project" value="TreeGrafter"/>
</dbReference>
<dbReference type="GO" id="GO:0071555">
    <property type="term" value="P:cell wall organization"/>
    <property type="evidence" value="ECO:0007669"/>
    <property type="project" value="UniProtKB-KW"/>
</dbReference>
<evidence type="ECO:0000256" key="4">
    <source>
        <dbReference type="ARBA" id="ARBA00023316"/>
    </source>
</evidence>
<dbReference type="Proteomes" id="UP000539075">
    <property type="component" value="Unassembled WGS sequence"/>
</dbReference>
<gene>
    <name evidence="7" type="ORF">HNQ38_000116</name>
</gene>
<comment type="catalytic activity">
    <reaction evidence="1">
        <text>Exolytic cleavage of the (1-&gt;4)-beta-glycosidic linkage between N-acetylmuramic acid (MurNAc) and N-acetylglucosamine (GlcNAc) residues in peptidoglycan, from either the reducing or the non-reducing ends of the peptidoglycan chains, with concomitant formation of a 1,6-anhydrobond in the MurNAc residue.</text>
        <dbReference type="EC" id="4.2.2.n1"/>
    </reaction>
</comment>
<reference evidence="7 8" key="1">
    <citation type="submission" date="2020-08" db="EMBL/GenBank/DDBJ databases">
        <title>Genomic Encyclopedia of Type Strains, Phase IV (KMG-IV): sequencing the most valuable type-strain genomes for metagenomic binning, comparative biology and taxonomic classification.</title>
        <authorList>
            <person name="Goeker M."/>
        </authorList>
    </citation>
    <scope>NUCLEOTIDE SEQUENCE [LARGE SCALE GENOMIC DNA]</scope>
    <source>
        <strain evidence="7 8">DSM 11275</strain>
    </source>
</reference>
<dbReference type="GO" id="GO:0009254">
    <property type="term" value="P:peptidoglycan turnover"/>
    <property type="evidence" value="ECO:0007669"/>
    <property type="project" value="InterPro"/>
</dbReference>
<keyword evidence="4" id="KW-0961">Cell wall biogenesis/degradation</keyword>
<accession>A0A7W8FDT6</accession>
<dbReference type="RefSeq" id="WP_246387915.1">
    <property type="nucleotide sequence ID" value="NZ_JACHGO010000001.1"/>
</dbReference>
<evidence type="ECO:0000256" key="1">
    <source>
        <dbReference type="ARBA" id="ARBA00001420"/>
    </source>
</evidence>
<dbReference type="InterPro" id="IPR005300">
    <property type="entry name" value="MltA_B"/>
</dbReference>
<sequence length="390" mass="43358">MHEKAPCLYVSCSSDSAWSQRGQRSGLALLLLMCLVLGACAKTVTPPAPEPVGPPVGFESPEFFVSCLVPRNQDLTSWKDMAPTVRKSLRYVNSKPQGAIAVQRPGLTVTWGELSRTLTRLQELLPRLDKEPELFLANFTWVQVPDGIKYSGYYEPMVRASRTRKPGYTQAIYGLPPDLKSVVAKRGRYHDRRTIEEKQVLAGKGLELAWAADPVDVFFLEIQGSGRLVFDDGTQAYINYAGQNGHKYKSSGRIMREKGLLKQGDIFEQRQWFKDNPHRVREILNDNPSYVFFKYGSRGPTGAMGHVVDDWLSLATDRTFIPLGSIVAYGVNIPDQQRGKVPLRGIGFAQDVGGAIKKNRIDVFCGGEERGNFVASHLDAKGPAWVLLAK</sequence>
<evidence type="ECO:0000256" key="2">
    <source>
        <dbReference type="ARBA" id="ARBA00012587"/>
    </source>
</evidence>
<dbReference type="InterPro" id="IPR036908">
    <property type="entry name" value="RlpA-like_sf"/>
</dbReference>
<dbReference type="SMART" id="SM00925">
    <property type="entry name" value="MltA"/>
    <property type="match status" value="1"/>
</dbReference>
<evidence type="ECO:0000256" key="5">
    <source>
        <dbReference type="ARBA" id="ARBA00030918"/>
    </source>
</evidence>
<dbReference type="InterPro" id="IPR010611">
    <property type="entry name" value="3D_dom"/>
</dbReference>